<dbReference type="InterPro" id="IPR038765">
    <property type="entry name" value="Papain-like_cys_pep_sf"/>
</dbReference>
<dbReference type="AlphaFoldDB" id="X6N1N3"/>
<gene>
    <name evidence="2" type="ORF">RFI_17997</name>
</gene>
<dbReference type="PROSITE" id="PS50235">
    <property type="entry name" value="USP_3"/>
    <property type="match status" value="1"/>
</dbReference>
<evidence type="ECO:0000313" key="3">
    <source>
        <dbReference type="Proteomes" id="UP000023152"/>
    </source>
</evidence>
<dbReference type="Proteomes" id="UP000023152">
    <property type="component" value="Unassembled WGS sequence"/>
</dbReference>
<dbReference type="Gene3D" id="3.90.70.10">
    <property type="entry name" value="Cysteine proteinases"/>
    <property type="match status" value="1"/>
</dbReference>
<evidence type="ECO:0000259" key="1">
    <source>
        <dbReference type="PROSITE" id="PS50235"/>
    </source>
</evidence>
<evidence type="ECO:0000313" key="2">
    <source>
        <dbReference type="EMBL" id="ETO19227.1"/>
    </source>
</evidence>
<reference evidence="2 3" key="1">
    <citation type="journal article" date="2013" name="Curr. Biol.">
        <title>The Genome of the Foraminiferan Reticulomyxa filosa.</title>
        <authorList>
            <person name="Glockner G."/>
            <person name="Hulsmann N."/>
            <person name="Schleicher M."/>
            <person name="Noegel A.A."/>
            <person name="Eichinger L."/>
            <person name="Gallinger C."/>
            <person name="Pawlowski J."/>
            <person name="Sierra R."/>
            <person name="Euteneuer U."/>
            <person name="Pillet L."/>
            <person name="Moustafa A."/>
            <person name="Platzer M."/>
            <person name="Groth M."/>
            <person name="Szafranski K."/>
            <person name="Schliwa M."/>
        </authorList>
    </citation>
    <scope>NUCLEOTIDE SEQUENCE [LARGE SCALE GENOMIC DNA]</scope>
</reference>
<dbReference type="GO" id="GO:0006508">
    <property type="term" value="P:proteolysis"/>
    <property type="evidence" value="ECO:0007669"/>
    <property type="project" value="UniProtKB-KW"/>
</dbReference>
<protein>
    <submittedName>
        <fullName evidence="2">Ubiquitin-specific protease 25</fullName>
    </submittedName>
</protein>
<dbReference type="GO" id="GO:0016579">
    <property type="term" value="P:protein deubiquitination"/>
    <property type="evidence" value="ECO:0007669"/>
    <property type="project" value="InterPro"/>
</dbReference>
<comment type="caution">
    <text evidence="2">The sequence shown here is derived from an EMBL/GenBank/DDBJ whole genome shotgun (WGS) entry which is preliminary data.</text>
</comment>
<accession>X6N1N3</accession>
<dbReference type="OrthoDB" id="2248014at2759"/>
<dbReference type="GO" id="GO:0004843">
    <property type="term" value="F:cysteine-type deubiquitinase activity"/>
    <property type="evidence" value="ECO:0007669"/>
    <property type="project" value="InterPro"/>
</dbReference>
<dbReference type="EMBL" id="ASPP01013894">
    <property type="protein sequence ID" value="ETO19227.1"/>
    <property type="molecule type" value="Genomic_DNA"/>
</dbReference>
<dbReference type="InterPro" id="IPR001394">
    <property type="entry name" value="Peptidase_C19_UCH"/>
</dbReference>
<dbReference type="SUPFAM" id="SSF54001">
    <property type="entry name" value="Cysteine proteinases"/>
    <property type="match status" value="1"/>
</dbReference>
<keyword evidence="2" id="KW-0378">Hydrolase</keyword>
<keyword evidence="3" id="KW-1185">Reference proteome</keyword>
<dbReference type="InterPro" id="IPR028889">
    <property type="entry name" value="USP"/>
</dbReference>
<feature type="domain" description="USP" evidence="1">
    <location>
        <begin position="1"/>
        <end position="294"/>
    </location>
</feature>
<organism evidence="2 3">
    <name type="scientific">Reticulomyxa filosa</name>
    <dbReference type="NCBI Taxonomy" id="46433"/>
    <lineage>
        <taxon>Eukaryota</taxon>
        <taxon>Sar</taxon>
        <taxon>Rhizaria</taxon>
        <taxon>Retaria</taxon>
        <taxon>Foraminifera</taxon>
        <taxon>Monothalamids</taxon>
        <taxon>Reticulomyxidae</taxon>
        <taxon>Reticulomyxa</taxon>
    </lineage>
</organism>
<proteinExistence type="predicted"/>
<keyword evidence="2" id="KW-0645">Protease</keyword>
<dbReference type="Pfam" id="PF00443">
    <property type="entry name" value="UCH"/>
    <property type="match status" value="1"/>
</dbReference>
<name>X6N1N3_RETFI</name>
<sequence>MVYKLLKNKSSLTVSDFVSLCCLHICNCISYFCNCISYFCNWISHPCNWIPHFCSETRRNAADTDESKLMEDQSHNNRVEVQEPITCEVEYSKFNGHHSRILNETFQVPSIFSFSLLIEWLGLKKKKKKLLVLKKRTHYWLQTLIPRYKFYVFKDVQKSLAEMSSETYVDGSQSFLKCSCSDRLKDNRIITQKKTILVAPQVLVVKIDRIHPMIGYKPTPIDYPINCFKLAEKQYSLTGVCIYTGNTNRHGHYYAFVKNMHNGMWLRCDDANVRIMQNQSPLNSDATVLIYQFGQWPPY</sequence>